<evidence type="ECO:0000256" key="1">
    <source>
        <dbReference type="SAM" id="MobiDB-lite"/>
    </source>
</evidence>
<name>A0A369T5L4_9PROT</name>
<dbReference type="Proteomes" id="UP000253941">
    <property type="component" value="Unassembled WGS sequence"/>
</dbReference>
<dbReference type="InterPro" id="IPR001584">
    <property type="entry name" value="Integrase_cat-core"/>
</dbReference>
<keyword evidence="4" id="KW-1185">Reference proteome</keyword>
<dbReference type="Pfam" id="PF09299">
    <property type="entry name" value="Mu-transpos_C"/>
    <property type="match status" value="1"/>
</dbReference>
<gene>
    <name evidence="3" type="ORF">DRB17_17210</name>
</gene>
<accession>A0A369T5L4</accession>
<proteinExistence type="predicted"/>
<dbReference type="SUPFAM" id="SSF53098">
    <property type="entry name" value="Ribonuclease H-like"/>
    <property type="match status" value="1"/>
</dbReference>
<dbReference type="GO" id="GO:0003676">
    <property type="term" value="F:nucleic acid binding"/>
    <property type="evidence" value="ECO:0007669"/>
    <property type="project" value="InterPro"/>
</dbReference>
<dbReference type="GO" id="GO:0015074">
    <property type="term" value="P:DNA integration"/>
    <property type="evidence" value="ECO:0007669"/>
    <property type="project" value="InterPro"/>
</dbReference>
<dbReference type="AlphaFoldDB" id="A0A369T5L4"/>
<dbReference type="PANTHER" id="PTHR35004">
    <property type="entry name" value="TRANSPOSASE RV3428C-RELATED"/>
    <property type="match status" value="1"/>
</dbReference>
<organism evidence="3 4">
    <name type="scientific">Ferruginivarius sediminum</name>
    <dbReference type="NCBI Taxonomy" id="2661937"/>
    <lineage>
        <taxon>Bacteria</taxon>
        <taxon>Pseudomonadati</taxon>
        <taxon>Pseudomonadota</taxon>
        <taxon>Alphaproteobacteria</taxon>
        <taxon>Rhodospirillales</taxon>
        <taxon>Rhodospirillaceae</taxon>
        <taxon>Ferruginivarius</taxon>
    </lineage>
</organism>
<reference evidence="3 4" key="1">
    <citation type="submission" date="2018-07" db="EMBL/GenBank/DDBJ databases">
        <title>Venubactetium sediminum gen. nov., sp. nov., isolated from a marine solar saltern.</title>
        <authorList>
            <person name="Wang S."/>
        </authorList>
    </citation>
    <scope>NUCLEOTIDE SEQUENCE [LARGE SCALE GENOMIC DNA]</scope>
    <source>
        <strain evidence="3 4">WD2A32</strain>
    </source>
</reference>
<feature type="region of interest" description="Disordered" evidence="1">
    <location>
        <begin position="574"/>
        <end position="638"/>
    </location>
</feature>
<dbReference type="PROSITE" id="PS50994">
    <property type="entry name" value="INTEGRASE"/>
    <property type="match status" value="1"/>
</dbReference>
<protein>
    <recommendedName>
        <fullName evidence="2">Integrase catalytic domain-containing protein</fullName>
    </recommendedName>
</protein>
<dbReference type="EMBL" id="QPMH01000023">
    <property type="protein sequence ID" value="RDD60611.1"/>
    <property type="molecule type" value="Genomic_DNA"/>
</dbReference>
<dbReference type="InterPro" id="IPR012337">
    <property type="entry name" value="RNaseH-like_sf"/>
</dbReference>
<dbReference type="PANTHER" id="PTHR35004:SF6">
    <property type="entry name" value="TRANSPOSASE"/>
    <property type="match status" value="1"/>
</dbReference>
<dbReference type="InterPro" id="IPR015378">
    <property type="entry name" value="Transposase-like_Mu_C"/>
</dbReference>
<evidence type="ECO:0000259" key="2">
    <source>
        <dbReference type="PROSITE" id="PS50994"/>
    </source>
</evidence>
<dbReference type="RefSeq" id="WP_114583468.1">
    <property type="nucleotide sequence ID" value="NZ_QPMH01000023.1"/>
</dbReference>
<evidence type="ECO:0000313" key="4">
    <source>
        <dbReference type="Proteomes" id="UP000253941"/>
    </source>
</evidence>
<sequence length="638" mass="72048">MSRIKFEPGEQILLHGQLLRFVRRTKTQEIVFTCVETGVSAVLSDKELAEHFRSGDLKFRVEDAYGDVPHSDVPDIPFSQLSHDQQEFAITRRVYIEAALKLPSHRNEDLLRSSIARVAREIGDQRPPSARTLRRAIARYKKQGRKLKAVAPHHYRKGNRNCRFAGQVVKAIEAVLDEEYQVAACPTLSQAYGHLPKRIERLNRGLPTELQHAIPSYQAFCKIAEKLDMYEVEKSRHGKRAAKQKYAQVGEGLSITRPLERVEMDHKVLDNWVLDDETLEPLRRPILTAAIDYYSRMLLGYHLSFSTGLASVMASLRHAMMPKAALVDADGVILTQETWDCFGVPETVFVDNGAEFHASALAHALYQVGSGLEYAAAYTPEHKGIVERFFGTVRTSFCAGLDGFTFSNPQEKGDYDPQASAGLTFSEYREKFERWLIDVYGVRPHSVTGEPPLQRWREGTRHSPVRMLDDPAQLTPFSGRTEQRKLQRQGISLDKRRYQSPELADLLTWPEFDGSVDVYVNPASAESIWVYHPRRKRYVEVPAASEAPRKRDAASREAAKIAMDMSRRANADIRAAGREASAATKKARKRKASRDSAARSPQPLVARAERDFQPGCVAPDDGDPSNAEPLRLRRMSRK</sequence>
<dbReference type="Gene3D" id="3.30.420.10">
    <property type="entry name" value="Ribonuclease H-like superfamily/Ribonuclease H"/>
    <property type="match status" value="1"/>
</dbReference>
<dbReference type="InterPro" id="IPR036397">
    <property type="entry name" value="RNaseH_sf"/>
</dbReference>
<comment type="caution">
    <text evidence="3">The sequence shown here is derived from an EMBL/GenBank/DDBJ whole genome shotgun (WGS) entry which is preliminary data.</text>
</comment>
<evidence type="ECO:0000313" key="3">
    <source>
        <dbReference type="EMBL" id="RDD60611.1"/>
    </source>
</evidence>
<feature type="domain" description="Integrase catalytic" evidence="2">
    <location>
        <begin position="254"/>
        <end position="460"/>
    </location>
</feature>